<feature type="compositionally biased region" description="Low complexity" evidence="1">
    <location>
        <begin position="195"/>
        <end position="226"/>
    </location>
</feature>
<reference evidence="3 4" key="1">
    <citation type="submission" date="2017-06" db="EMBL/GenBank/DDBJ databases">
        <title>Cultured bacterium strain Saccharothrix yanglingensis Hhs.015.</title>
        <authorList>
            <person name="Xia Y."/>
        </authorList>
    </citation>
    <scope>NUCLEOTIDE SEQUENCE [LARGE SCALE GENOMIC DNA]</scope>
    <source>
        <strain evidence="3 4">Hhs.015</strain>
    </source>
</reference>
<keyword evidence="4" id="KW-1185">Reference proteome</keyword>
<protein>
    <submittedName>
        <fullName evidence="3">5'-nucleotidase</fullName>
    </submittedName>
</protein>
<gene>
    <name evidence="3" type="ORF">CKY47_35970</name>
</gene>
<evidence type="ECO:0000259" key="2">
    <source>
        <dbReference type="Pfam" id="PF20611"/>
    </source>
</evidence>
<feature type="non-terminal residue" evidence="3">
    <location>
        <position position="226"/>
    </location>
</feature>
<dbReference type="Pfam" id="PF20611">
    <property type="entry name" value="DUF6801"/>
    <property type="match status" value="1"/>
</dbReference>
<evidence type="ECO:0000313" key="3">
    <source>
        <dbReference type="EMBL" id="MDQ2589229.1"/>
    </source>
</evidence>
<proteinExistence type="predicted"/>
<comment type="caution">
    <text evidence="3">The sequence shown here is derived from an EMBL/GenBank/DDBJ whole genome shotgun (WGS) entry which is preliminary data.</text>
</comment>
<dbReference type="EMBL" id="NSDM01000034">
    <property type="protein sequence ID" value="MDQ2589229.1"/>
    <property type="molecule type" value="Genomic_DNA"/>
</dbReference>
<organism evidence="3 4">
    <name type="scientific">Saccharothrix yanglingensis</name>
    <dbReference type="NCBI Taxonomy" id="659496"/>
    <lineage>
        <taxon>Bacteria</taxon>
        <taxon>Bacillati</taxon>
        <taxon>Actinomycetota</taxon>
        <taxon>Actinomycetes</taxon>
        <taxon>Pseudonocardiales</taxon>
        <taxon>Pseudonocardiaceae</taxon>
        <taxon>Saccharothrix</taxon>
    </lineage>
</organism>
<sequence length="226" mass="22708">MAAAGLSAVVVGGSALLGAGVGSAATAELTLVYNCPFPLIGAQDMSVRIVVEDLPDNPAVGEETPATRVTATATVPDLATQGLALVGAATVEGTAKARTTIDNAGSTIDIVPDLVVARTNVPASGPFDTIATGSTPPVTFPNAGRTTITIGDFETTLTPLRADGTETGLGTFTSPCTLNPGQDTLLHEFTVRPSTPTTTTTTTTTTDPTTTTTDPTTTTTEPTTTT</sequence>
<feature type="domain" description="DUF6801" evidence="2">
    <location>
        <begin position="33"/>
        <end position="186"/>
    </location>
</feature>
<evidence type="ECO:0000256" key="1">
    <source>
        <dbReference type="SAM" id="MobiDB-lite"/>
    </source>
</evidence>
<evidence type="ECO:0000313" key="4">
    <source>
        <dbReference type="Proteomes" id="UP001225605"/>
    </source>
</evidence>
<dbReference type="Proteomes" id="UP001225605">
    <property type="component" value="Unassembled WGS sequence"/>
</dbReference>
<accession>A0ABU0XDE7</accession>
<feature type="region of interest" description="Disordered" evidence="1">
    <location>
        <begin position="193"/>
        <end position="226"/>
    </location>
</feature>
<dbReference type="InterPro" id="IPR046542">
    <property type="entry name" value="DUF6801"/>
</dbReference>
<name>A0ABU0XDE7_9PSEU</name>